<dbReference type="Pfam" id="PF00582">
    <property type="entry name" value="Usp"/>
    <property type="match status" value="2"/>
</dbReference>
<comment type="similarity">
    <text evidence="1">Belongs to the universal stress protein A family.</text>
</comment>
<organism evidence="3 4">
    <name type="scientific">Novosphingobium endophyticum</name>
    <dbReference type="NCBI Taxonomy" id="1955250"/>
    <lineage>
        <taxon>Bacteria</taxon>
        <taxon>Pseudomonadati</taxon>
        <taxon>Pseudomonadota</taxon>
        <taxon>Alphaproteobacteria</taxon>
        <taxon>Sphingomonadales</taxon>
        <taxon>Sphingomonadaceae</taxon>
        <taxon>Novosphingobium</taxon>
    </lineage>
</organism>
<reference evidence="3" key="2">
    <citation type="submission" date="2020-09" db="EMBL/GenBank/DDBJ databases">
        <authorList>
            <person name="Sun Q."/>
            <person name="Zhou Y."/>
        </authorList>
    </citation>
    <scope>NUCLEOTIDE SEQUENCE</scope>
    <source>
        <strain evidence="3">CGMCC 1.15095</strain>
    </source>
</reference>
<keyword evidence="4" id="KW-1185">Reference proteome</keyword>
<evidence type="ECO:0000256" key="1">
    <source>
        <dbReference type="ARBA" id="ARBA00008791"/>
    </source>
</evidence>
<gene>
    <name evidence="3" type="ORF">GCM10011494_14100</name>
</gene>
<protein>
    <submittedName>
        <fullName evidence="3">Universal stress protein</fullName>
    </submittedName>
</protein>
<dbReference type="Proteomes" id="UP000608154">
    <property type="component" value="Unassembled WGS sequence"/>
</dbReference>
<dbReference type="InterPro" id="IPR006015">
    <property type="entry name" value="Universal_stress_UspA"/>
</dbReference>
<accession>A0A916TQV9</accession>
<comment type="caution">
    <text evidence="3">The sequence shown here is derived from an EMBL/GenBank/DDBJ whole genome shotgun (WGS) entry which is preliminary data.</text>
</comment>
<dbReference type="SUPFAM" id="SSF52402">
    <property type="entry name" value="Adenine nucleotide alpha hydrolases-like"/>
    <property type="match status" value="2"/>
</dbReference>
<evidence type="ECO:0000313" key="3">
    <source>
        <dbReference type="EMBL" id="GGB96816.1"/>
    </source>
</evidence>
<dbReference type="CDD" id="cd00293">
    <property type="entry name" value="USP-like"/>
    <property type="match status" value="2"/>
</dbReference>
<dbReference type="InterPro" id="IPR006016">
    <property type="entry name" value="UspA"/>
</dbReference>
<evidence type="ECO:0000259" key="2">
    <source>
        <dbReference type="Pfam" id="PF00582"/>
    </source>
</evidence>
<dbReference type="AlphaFoldDB" id="A0A916TQV9"/>
<dbReference type="PRINTS" id="PR01438">
    <property type="entry name" value="UNVRSLSTRESS"/>
</dbReference>
<evidence type="ECO:0000313" key="4">
    <source>
        <dbReference type="Proteomes" id="UP000608154"/>
    </source>
</evidence>
<name>A0A916TQV9_9SPHN</name>
<proteinExistence type="inferred from homology"/>
<dbReference type="PANTHER" id="PTHR46268">
    <property type="entry name" value="STRESS RESPONSE PROTEIN NHAX"/>
    <property type="match status" value="1"/>
</dbReference>
<dbReference type="Gene3D" id="3.40.50.620">
    <property type="entry name" value="HUPs"/>
    <property type="match status" value="2"/>
</dbReference>
<reference evidence="3" key="1">
    <citation type="journal article" date="2014" name="Int. J. Syst. Evol. Microbiol.">
        <title>Complete genome sequence of Corynebacterium casei LMG S-19264T (=DSM 44701T), isolated from a smear-ripened cheese.</title>
        <authorList>
            <consortium name="US DOE Joint Genome Institute (JGI-PGF)"/>
            <person name="Walter F."/>
            <person name="Albersmeier A."/>
            <person name="Kalinowski J."/>
            <person name="Ruckert C."/>
        </authorList>
    </citation>
    <scope>NUCLEOTIDE SEQUENCE</scope>
    <source>
        <strain evidence="3">CGMCC 1.15095</strain>
    </source>
</reference>
<feature type="domain" description="UspA" evidence="2">
    <location>
        <begin position="5"/>
        <end position="132"/>
    </location>
</feature>
<sequence>MSSPFETILLAHDLSSRSDRPARRAAQLADRCEARLVALHVIDADQNRVVPSYRIDALRETLSARLPPAGSPVELQIACGPTSRIVPEVAERIGADLIVTGVTRYDEFGDYFLGTTVHRIVRHAGAPVLVVKREPEFEYDKIVVGTDFSECSANALRVAAAQFPRARLTLLHAFHVPYEGLVSREAHEAEVHDEEQHRLETFLKDANLPAEALDRIELLMRYGNTDQVFAEVFAERKVDLVVLGTHGRGGIGNALLGSTAETLLSWLDRDVLMVRQPLRRKAE</sequence>
<dbReference type="EMBL" id="BMHK01000007">
    <property type="protein sequence ID" value="GGB96816.1"/>
    <property type="molecule type" value="Genomic_DNA"/>
</dbReference>
<dbReference type="InterPro" id="IPR014729">
    <property type="entry name" value="Rossmann-like_a/b/a_fold"/>
</dbReference>
<dbReference type="PANTHER" id="PTHR46268:SF6">
    <property type="entry name" value="UNIVERSAL STRESS PROTEIN UP12"/>
    <property type="match status" value="1"/>
</dbReference>
<feature type="domain" description="UspA" evidence="2">
    <location>
        <begin position="139"/>
        <end position="275"/>
    </location>
</feature>
<dbReference type="RefSeq" id="WP_188769898.1">
    <property type="nucleotide sequence ID" value="NZ_BMHK01000007.1"/>
</dbReference>